<dbReference type="CDD" id="cd12148">
    <property type="entry name" value="fungal_TF_MHR"/>
    <property type="match status" value="1"/>
</dbReference>
<evidence type="ECO:0000313" key="10">
    <source>
        <dbReference type="Proteomes" id="UP000566819"/>
    </source>
</evidence>
<dbReference type="OrthoDB" id="4337792at2759"/>
<evidence type="ECO:0000256" key="4">
    <source>
        <dbReference type="ARBA" id="ARBA00023125"/>
    </source>
</evidence>
<dbReference type="Pfam" id="PF00172">
    <property type="entry name" value="Zn_clus"/>
    <property type="match status" value="1"/>
</dbReference>
<protein>
    <recommendedName>
        <fullName evidence="8">Zn(2)-C6 fungal-type domain-containing protein</fullName>
    </recommendedName>
</protein>
<sequence length="788" mass="88602">MRKFKTGAELGTGLATNETLLAMEGVNPELVKLPADQPRKRRRPALSCAECRRRKIKCDRNLPCGPCRVSKSATCTYSPEVLSSFKGHVSTAPSTSISGGNTAQALNETSFTNFSSPLNSSNIDLTLEHTPPSPGRSSSGSHHSESGHVVQALIDRVGRLEQLLTSASITDSTHNSNVGKIPTKDARGNMSKTRFFGHSHWMHAFAQARKMMCFEININGYDDIKLKNPEADLELKDLINECKAMARVIKAAQAPQWSLWGLNCQHSMPSRAVADGLVENYFRTHESVHRILHIPSFQKEYNQYWNNPDVVPMVSVIKIILVMAIGVCFYQGPDFDSHRKQAMQWIYTAQSWLSSPNEKGRLHTACLQVECLVLLARSIFHIGADMTWNSTGTLIRTAMSMGLHLDPKHFNRFSVLHGEVRRRLWATILELNIQSSTSSGMPPMISEHDFDTEPPLNINDEDIDESTTAYPTPKPKDVFTQCSLQIALLNSHPKRSEVAKIVNNFRFEPSYDQVIRLSKEILTDYKGNYGFLSRVVQDPNVKFKPTAFQRKILDVMTQRFLLALHRPFAMKARSDPRFYYSYKVYLDTAMSMLSRSTPDFPPSPFSDDAGIEDDYGRYRMVSGGFLKEVLIHSVIIIYLEMLIPLEEDPSTAFIQERKPSREPFHRLLQEMSDLSLKRIELGETNVKAHFMFAISLGHVSALENGTSSDEGIIEAGRKGIEKCRDILKSRMPPPVETQQPQFSDGISGLAATSDLQGGIVDFSMPDWGMAFEPADSWLFPNWIDTEMQ</sequence>
<evidence type="ECO:0000259" key="8">
    <source>
        <dbReference type="PROSITE" id="PS50048"/>
    </source>
</evidence>
<dbReference type="EMBL" id="JAAMPI010001150">
    <property type="protein sequence ID" value="KAF4626453.1"/>
    <property type="molecule type" value="Genomic_DNA"/>
</dbReference>
<keyword evidence="1" id="KW-0479">Metal-binding</keyword>
<dbReference type="PANTHER" id="PTHR31944:SF131">
    <property type="entry name" value="HEME-RESPONSIVE ZINC FINGER TRANSCRIPTION FACTOR HAP1"/>
    <property type="match status" value="1"/>
</dbReference>
<keyword evidence="4" id="KW-0238">DNA-binding</keyword>
<evidence type="ECO:0000256" key="1">
    <source>
        <dbReference type="ARBA" id="ARBA00022723"/>
    </source>
</evidence>
<dbReference type="Proteomes" id="UP000566819">
    <property type="component" value="Unassembled WGS sequence"/>
</dbReference>
<dbReference type="CDD" id="cd00067">
    <property type="entry name" value="GAL4"/>
    <property type="match status" value="1"/>
</dbReference>
<dbReference type="SMART" id="SM00066">
    <property type="entry name" value="GAL4"/>
    <property type="match status" value="1"/>
</dbReference>
<dbReference type="InterPro" id="IPR036864">
    <property type="entry name" value="Zn2-C6_fun-type_DNA-bd_sf"/>
</dbReference>
<dbReference type="PROSITE" id="PS50048">
    <property type="entry name" value="ZN2_CY6_FUNGAL_2"/>
    <property type="match status" value="1"/>
</dbReference>
<gene>
    <name evidence="9" type="ORF">G7Y89_g11709</name>
</gene>
<keyword evidence="3" id="KW-0805">Transcription regulation</keyword>
<dbReference type="GO" id="GO:0008270">
    <property type="term" value="F:zinc ion binding"/>
    <property type="evidence" value="ECO:0007669"/>
    <property type="project" value="InterPro"/>
</dbReference>
<keyword evidence="6" id="KW-0539">Nucleus</keyword>
<evidence type="ECO:0000256" key="3">
    <source>
        <dbReference type="ARBA" id="ARBA00023015"/>
    </source>
</evidence>
<keyword evidence="5" id="KW-0804">Transcription</keyword>
<keyword evidence="10" id="KW-1185">Reference proteome</keyword>
<dbReference type="AlphaFoldDB" id="A0A8H4RBH7"/>
<dbReference type="PROSITE" id="PS00463">
    <property type="entry name" value="ZN2_CY6_FUNGAL_1"/>
    <property type="match status" value="1"/>
</dbReference>
<keyword evidence="2" id="KW-0862">Zinc</keyword>
<comment type="caution">
    <text evidence="9">The sequence shown here is derived from an EMBL/GenBank/DDBJ whole genome shotgun (WGS) entry which is preliminary data.</text>
</comment>
<dbReference type="GO" id="GO:0005634">
    <property type="term" value="C:nucleus"/>
    <property type="evidence" value="ECO:0007669"/>
    <property type="project" value="TreeGrafter"/>
</dbReference>
<evidence type="ECO:0000256" key="5">
    <source>
        <dbReference type="ARBA" id="ARBA00023163"/>
    </source>
</evidence>
<dbReference type="GO" id="GO:0000978">
    <property type="term" value="F:RNA polymerase II cis-regulatory region sequence-specific DNA binding"/>
    <property type="evidence" value="ECO:0007669"/>
    <property type="project" value="TreeGrafter"/>
</dbReference>
<feature type="domain" description="Zn(2)-C6 fungal-type" evidence="8">
    <location>
        <begin position="47"/>
        <end position="77"/>
    </location>
</feature>
<dbReference type="InterPro" id="IPR051430">
    <property type="entry name" value="Fungal_TF_Env_Response"/>
</dbReference>
<accession>A0A8H4RBH7</accession>
<dbReference type="Pfam" id="PF04082">
    <property type="entry name" value="Fungal_trans"/>
    <property type="match status" value="1"/>
</dbReference>
<evidence type="ECO:0000256" key="2">
    <source>
        <dbReference type="ARBA" id="ARBA00022833"/>
    </source>
</evidence>
<evidence type="ECO:0000256" key="6">
    <source>
        <dbReference type="ARBA" id="ARBA00023242"/>
    </source>
</evidence>
<dbReference type="SUPFAM" id="SSF57701">
    <property type="entry name" value="Zn2/Cys6 DNA-binding domain"/>
    <property type="match status" value="1"/>
</dbReference>
<dbReference type="InterPro" id="IPR001138">
    <property type="entry name" value="Zn2Cys6_DnaBD"/>
</dbReference>
<proteinExistence type="predicted"/>
<reference evidence="9 10" key="1">
    <citation type="submission" date="2020-03" db="EMBL/GenBank/DDBJ databases">
        <title>Draft Genome Sequence of Cudoniella acicularis.</title>
        <authorList>
            <person name="Buettner E."/>
            <person name="Kellner H."/>
        </authorList>
    </citation>
    <scope>NUCLEOTIDE SEQUENCE [LARGE SCALE GENOMIC DNA]</scope>
    <source>
        <strain evidence="9 10">DSM 108380</strain>
    </source>
</reference>
<feature type="region of interest" description="Disordered" evidence="7">
    <location>
        <begin position="122"/>
        <end position="146"/>
    </location>
</feature>
<dbReference type="InterPro" id="IPR007219">
    <property type="entry name" value="XnlR_reg_dom"/>
</dbReference>
<dbReference type="PANTHER" id="PTHR31944">
    <property type="entry name" value="HEME-RESPONSIVE ZINC FINGER TRANSCRIPTION FACTOR HAP1"/>
    <property type="match status" value="1"/>
</dbReference>
<evidence type="ECO:0000313" key="9">
    <source>
        <dbReference type="EMBL" id="KAF4626453.1"/>
    </source>
</evidence>
<evidence type="ECO:0000256" key="7">
    <source>
        <dbReference type="SAM" id="MobiDB-lite"/>
    </source>
</evidence>
<organism evidence="9 10">
    <name type="scientific">Cudoniella acicularis</name>
    <dbReference type="NCBI Taxonomy" id="354080"/>
    <lineage>
        <taxon>Eukaryota</taxon>
        <taxon>Fungi</taxon>
        <taxon>Dikarya</taxon>
        <taxon>Ascomycota</taxon>
        <taxon>Pezizomycotina</taxon>
        <taxon>Leotiomycetes</taxon>
        <taxon>Helotiales</taxon>
        <taxon>Tricladiaceae</taxon>
        <taxon>Cudoniella</taxon>
    </lineage>
</organism>
<dbReference type="SMART" id="SM00906">
    <property type="entry name" value="Fungal_trans"/>
    <property type="match status" value="1"/>
</dbReference>
<dbReference type="Gene3D" id="4.10.240.10">
    <property type="entry name" value="Zn(2)-C6 fungal-type DNA-binding domain"/>
    <property type="match status" value="1"/>
</dbReference>
<dbReference type="GO" id="GO:0006351">
    <property type="term" value="P:DNA-templated transcription"/>
    <property type="evidence" value="ECO:0007669"/>
    <property type="project" value="InterPro"/>
</dbReference>
<dbReference type="GO" id="GO:0001228">
    <property type="term" value="F:DNA-binding transcription activator activity, RNA polymerase II-specific"/>
    <property type="evidence" value="ECO:0007669"/>
    <property type="project" value="TreeGrafter"/>
</dbReference>
<name>A0A8H4RBH7_9HELO</name>